<keyword evidence="6" id="KW-1133">Transmembrane helix</keyword>
<accession>A0AAW7X6C3</accession>
<dbReference type="AlphaFoldDB" id="A0AAW7X6C3"/>
<dbReference type="InterPro" id="IPR000719">
    <property type="entry name" value="Prot_kinase_dom"/>
</dbReference>
<organism evidence="9 10">
    <name type="scientific">Saccharophagus degradans</name>
    <dbReference type="NCBI Taxonomy" id="86304"/>
    <lineage>
        <taxon>Bacteria</taxon>
        <taxon>Pseudomonadati</taxon>
        <taxon>Pseudomonadota</taxon>
        <taxon>Gammaproteobacteria</taxon>
        <taxon>Cellvibrionales</taxon>
        <taxon>Cellvibrionaceae</taxon>
        <taxon>Saccharophagus</taxon>
    </lineage>
</organism>
<dbReference type="Gene3D" id="3.60.40.10">
    <property type="entry name" value="PPM-type phosphatase domain"/>
    <property type="match status" value="1"/>
</dbReference>
<dbReference type="SMART" id="SM00332">
    <property type="entry name" value="PP2Cc"/>
    <property type="match status" value="1"/>
</dbReference>
<evidence type="ECO:0000256" key="2">
    <source>
        <dbReference type="ARBA" id="ARBA00022679"/>
    </source>
</evidence>
<protein>
    <submittedName>
        <fullName evidence="9">Bifunctional protein-serine/threonine kinase/phosphatase</fullName>
        <ecNumber evidence="9">2.7.11.-</ecNumber>
        <ecNumber evidence="9">3.1.3.-</ecNumber>
        <ecNumber evidence="9">3.1.3.16</ecNumber>
    </submittedName>
</protein>
<sequence length="574" mass="64802">MTAQLKVSVGQCSDKGRKAVNQDFHAVHIPKNAMLTMKGVAMAMADGISSSEVSQIASQVAVKNFLDDYYCTSEAWSVKNSVERVLSATNSWLHSQSLRSVYRFDLNKGYVCTFSTIVIKNTTAHIFHVGDTRVYRLNKNGLEQLTNDHRLWETQEISYLSRALGIESDCAFDYQAQTVHKDDVYIIATDGVYEFAPAGEIISAVNSNAANLDAAAKKIVEYALSNGSDDNLSIQILRVDELPEQANKSVKQQAEALPLPPQLHPRMEFDGYIILRELHFTSRSRVYLAQDTQTKNNVVLKVLSTELSNTPASLERFLLEEWVARRINSSHVLKADSPDRKRNYIYTVFEYIEGQTLAQWALDNPKPKLEIVRDIIEQIAKGLQAFHRMEMLHQDLRPENIMLDKDGTVKIIDFGAVSVAGLNEAVLFNPDTYLQGTALYSAPEYFLGQPGSPRSELFSLGVITYFLLSGEYPYGTNVPKAKTISAQRNLWYNSLLSDDSEIPAWVDDAIRKAVHPLPDRRQEEIFEYIHDLRHPNKQFLDKTRPPLMERNPIAVWQGISLILAVIVVYLLVNK</sequence>
<dbReference type="PANTHER" id="PTHR24351">
    <property type="entry name" value="RIBOSOMAL PROTEIN S6 KINASE"/>
    <property type="match status" value="1"/>
</dbReference>
<evidence type="ECO:0000256" key="5">
    <source>
        <dbReference type="ARBA" id="ARBA00022840"/>
    </source>
</evidence>
<dbReference type="PROSITE" id="PS51746">
    <property type="entry name" value="PPM_2"/>
    <property type="match status" value="1"/>
</dbReference>
<keyword evidence="6" id="KW-0472">Membrane</keyword>
<dbReference type="InterPro" id="IPR036457">
    <property type="entry name" value="PPM-type-like_dom_sf"/>
</dbReference>
<keyword evidence="2 9" id="KW-0808">Transferase</keyword>
<dbReference type="EC" id="3.1.3.16" evidence="9"/>
<evidence type="ECO:0000313" key="10">
    <source>
        <dbReference type="Proteomes" id="UP001169760"/>
    </source>
</evidence>
<feature type="domain" description="Protein kinase" evidence="7">
    <location>
        <begin position="272"/>
        <end position="533"/>
    </location>
</feature>
<dbReference type="Pfam" id="PF00069">
    <property type="entry name" value="Pkinase"/>
    <property type="match status" value="1"/>
</dbReference>
<evidence type="ECO:0000313" key="9">
    <source>
        <dbReference type="EMBL" id="MDO6422422.1"/>
    </source>
</evidence>
<dbReference type="Proteomes" id="UP001169760">
    <property type="component" value="Unassembled WGS sequence"/>
</dbReference>
<dbReference type="EC" id="2.7.11.-" evidence="9"/>
<evidence type="ECO:0000259" key="8">
    <source>
        <dbReference type="PROSITE" id="PS51746"/>
    </source>
</evidence>
<evidence type="ECO:0000256" key="3">
    <source>
        <dbReference type="ARBA" id="ARBA00022741"/>
    </source>
</evidence>
<dbReference type="SUPFAM" id="SSF56112">
    <property type="entry name" value="Protein kinase-like (PK-like)"/>
    <property type="match status" value="1"/>
</dbReference>
<feature type="domain" description="PPM-type phosphatase" evidence="8">
    <location>
        <begin position="8"/>
        <end position="239"/>
    </location>
</feature>
<keyword evidence="4 9" id="KW-0418">Kinase</keyword>
<dbReference type="InterPro" id="IPR011009">
    <property type="entry name" value="Kinase-like_dom_sf"/>
</dbReference>
<keyword evidence="6" id="KW-0812">Transmembrane</keyword>
<dbReference type="SMART" id="SM00220">
    <property type="entry name" value="S_TKc"/>
    <property type="match status" value="1"/>
</dbReference>
<keyword evidence="1" id="KW-0723">Serine/threonine-protein kinase</keyword>
<dbReference type="PROSITE" id="PS00109">
    <property type="entry name" value="PROTEIN_KINASE_TYR"/>
    <property type="match status" value="1"/>
</dbReference>
<dbReference type="InterPro" id="IPR008266">
    <property type="entry name" value="Tyr_kinase_AS"/>
</dbReference>
<feature type="transmembrane region" description="Helical" evidence="6">
    <location>
        <begin position="553"/>
        <end position="572"/>
    </location>
</feature>
<evidence type="ECO:0000259" key="7">
    <source>
        <dbReference type="PROSITE" id="PS50011"/>
    </source>
</evidence>
<dbReference type="PROSITE" id="PS50011">
    <property type="entry name" value="PROTEIN_KINASE_DOM"/>
    <property type="match status" value="1"/>
</dbReference>
<evidence type="ECO:0000256" key="4">
    <source>
        <dbReference type="ARBA" id="ARBA00022777"/>
    </source>
</evidence>
<dbReference type="GO" id="GO:0004722">
    <property type="term" value="F:protein serine/threonine phosphatase activity"/>
    <property type="evidence" value="ECO:0007669"/>
    <property type="project" value="UniProtKB-EC"/>
</dbReference>
<dbReference type="CDD" id="cd14014">
    <property type="entry name" value="STKc_PknB_like"/>
    <property type="match status" value="1"/>
</dbReference>
<dbReference type="Pfam" id="PF13672">
    <property type="entry name" value="PP2C_2"/>
    <property type="match status" value="1"/>
</dbReference>
<keyword evidence="9" id="KW-0378">Hydrolase</keyword>
<evidence type="ECO:0000256" key="6">
    <source>
        <dbReference type="SAM" id="Phobius"/>
    </source>
</evidence>
<dbReference type="SUPFAM" id="SSF81606">
    <property type="entry name" value="PP2C-like"/>
    <property type="match status" value="1"/>
</dbReference>
<dbReference type="EMBL" id="JAUOPB010000005">
    <property type="protein sequence ID" value="MDO6422422.1"/>
    <property type="molecule type" value="Genomic_DNA"/>
</dbReference>
<comment type="caution">
    <text evidence="9">The sequence shown here is derived from an EMBL/GenBank/DDBJ whole genome shotgun (WGS) entry which is preliminary data.</text>
</comment>
<gene>
    <name evidence="9" type="ORF">Q4521_08045</name>
</gene>
<dbReference type="Gene3D" id="1.10.510.10">
    <property type="entry name" value="Transferase(Phosphotransferase) domain 1"/>
    <property type="match status" value="1"/>
</dbReference>
<keyword evidence="5" id="KW-0067">ATP-binding</keyword>
<keyword evidence="3" id="KW-0547">Nucleotide-binding</keyword>
<dbReference type="InterPro" id="IPR001932">
    <property type="entry name" value="PPM-type_phosphatase-like_dom"/>
</dbReference>
<dbReference type="CDD" id="cd00143">
    <property type="entry name" value="PP2Cc"/>
    <property type="match status" value="1"/>
</dbReference>
<name>A0AAW7X6C3_9GAMM</name>
<dbReference type="GO" id="GO:0005524">
    <property type="term" value="F:ATP binding"/>
    <property type="evidence" value="ECO:0007669"/>
    <property type="project" value="UniProtKB-KW"/>
</dbReference>
<dbReference type="SMART" id="SM00331">
    <property type="entry name" value="PP2C_SIG"/>
    <property type="match status" value="1"/>
</dbReference>
<dbReference type="EC" id="3.1.3.-" evidence="9"/>
<proteinExistence type="predicted"/>
<dbReference type="RefSeq" id="WP_303492429.1">
    <property type="nucleotide sequence ID" value="NZ_JAUOPB010000005.1"/>
</dbReference>
<reference evidence="9" key="1">
    <citation type="submission" date="2023-07" db="EMBL/GenBank/DDBJ databases">
        <title>Genome content predicts the carbon catabolic preferences of heterotrophic bacteria.</title>
        <authorList>
            <person name="Gralka M."/>
        </authorList>
    </citation>
    <scope>NUCLEOTIDE SEQUENCE</scope>
    <source>
        <strain evidence="9">I3M17_2</strain>
    </source>
</reference>
<evidence type="ECO:0000256" key="1">
    <source>
        <dbReference type="ARBA" id="ARBA00022527"/>
    </source>
</evidence>
<dbReference type="GO" id="GO:0004674">
    <property type="term" value="F:protein serine/threonine kinase activity"/>
    <property type="evidence" value="ECO:0007669"/>
    <property type="project" value="UniProtKB-KW"/>
</dbReference>